<dbReference type="EMBL" id="GGEC01044525">
    <property type="protein sequence ID" value="MBX25009.1"/>
    <property type="molecule type" value="Transcribed_RNA"/>
</dbReference>
<dbReference type="AlphaFoldDB" id="A0A2P2M468"/>
<reference evidence="1" key="1">
    <citation type="submission" date="2018-02" db="EMBL/GenBank/DDBJ databases">
        <title>Rhizophora mucronata_Transcriptome.</title>
        <authorList>
            <person name="Meera S.P."/>
            <person name="Sreeshan A."/>
            <person name="Augustine A."/>
        </authorList>
    </citation>
    <scope>NUCLEOTIDE SEQUENCE</scope>
    <source>
        <tissue evidence="1">Leaf</tissue>
    </source>
</reference>
<evidence type="ECO:0000313" key="1">
    <source>
        <dbReference type="EMBL" id="MBX25009.1"/>
    </source>
</evidence>
<accession>A0A2P2M468</accession>
<proteinExistence type="predicted"/>
<protein>
    <submittedName>
        <fullName evidence="1">Uncharacterized protein</fullName>
    </submittedName>
</protein>
<sequence length="29" mass="3554">MKSFTIFKFVTKRHRGNSRKFEFKCSNTK</sequence>
<name>A0A2P2M468_RHIMU</name>
<organism evidence="1">
    <name type="scientific">Rhizophora mucronata</name>
    <name type="common">Asiatic mangrove</name>
    <dbReference type="NCBI Taxonomy" id="61149"/>
    <lineage>
        <taxon>Eukaryota</taxon>
        <taxon>Viridiplantae</taxon>
        <taxon>Streptophyta</taxon>
        <taxon>Embryophyta</taxon>
        <taxon>Tracheophyta</taxon>
        <taxon>Spermatophyta</taxon>
        <taxon>Magnoliopsida</taxon>
        <taxon>eudicotyledons</taxon>
        <taxon>Gunneridae</taxon>
        <taxon>Pentapetalae</taxon>
        <taxon>rosids</taxon>
        <taxon>fabids</taxon>
        <taxon>Malpighiales</taxon>
        <taxon>Rhizophoraceae</taxon>
        <taxon>Rhizophora</taxon>
    </lineage>
</organism>